<keyword evidence="6" id="KW-0630">Potassium</keyword>
<evidence type="ECO:0000256" key="5">
    <source>
        <dbReference type="ARBA" id="ARBA00022692"/>
    </source>
</evidence>
<feature type="transmembrane region" description="Helical" evidence="11">
    <location>
        <begin position="111"/>
        <end position="130"/>
    </location>
</feature>
<dbReference type="Gene3D" id="1.20.1530.20">
    <property type="match status" value="1"/>
</dbReference>
<proteinExistence type="predicted"/>
<dbReference type="EMBL" id="PGOZ01000014">
    <property type="protein sequence ID" value="PJI31979.1"/>
    <property type="molecule type" value="Genomic_DNA"/>
</dbReference>
<reference evidence="13 14" key="2">
    <citation type="submission" date="2017-12" db="EMBL/GenBank/DDBJ databases">
        <title>Revising the taxonomy of the Acinetobacter lwoffii group: the description of Acinetobacter pseudolwoffii sp. nov. and emended description of Acinetobacter lwoffii.</title>
        <authorList>
            <person name="Nemec A."/>
        </authorList>
    </citation>
    <scope>NUCLEOTIDE SEQUENCE [LARGE SCALE GENOMIC DNA]</scope>
    <source>
        <strain evidence="13 14">ANC 5347</strain>
    </source>
</reference>
<feature type="transmembrane region" description="Helical" evidence="11">
    <location>
        <begin position="235"/>
        <end position="253"/>
    </location>
</feature>
<evidence type="ECO:0000313" key="13">
    <source>
        <dbReference type="EMBL" id="PJI31979.1"/>
    </source>
</evidence>
<evidence type="ECO:0000256" key="11">
    <source>
        <dbReference type="SAM" id="Phobius"/>
    </source>
</evidence>
<keyword evidence="2" id="KW-0813">Transport</keyword>
<dbReference type="PROSITE" id="PS51201">
    <property type="entry name" value="RCK_N"/>
    <property type="match status" value="1"/>
</dbReference>
<dbReference type="Proteomes" id="UP000242351">
    <property type="component" value="Unassembled WGS sequence"/>
</dbReference>
<dbReference type="RefSeq" id="WP_100357906.1">
    <property type="nucleotide sequence ID" value="NZ_PGOZ01000014.1"/>
</dbReference>
<sequence>MSILLQITLVLVVALLIVPLSKRLRLPSVLGYLLTGLILSPGVLHLIQTPDLMNSFMNVSLLALLFWIGLQLRPQRIAQISQSLWMTAALQVLMSTLIFSLLAWIFLQQSLLASIVIGLAGSLSAMTLVIQQLHNQEQFATSYGQQTYSILLLHALLAIPVIAAIPLFSGIPSTEHGVAYFAAMITTFTGLFLCNRYLMQPLYRWIAKSGSHELHAIVAIAVTLALLLLMNTLGLNLFLGALFAGILLADSDFRPAVESTIRPFQGLLMGLAFISLGMSLQLSDLLNFLWIILGGTFTLILVKFAISLVLARYHQNSWRNSSLLAASLAQGGEFALLALVIAVSDQIIAANLLSPLLWMVSFSLLLSPAFYWLLHSQVLPRLDQNNHLAATFETDSSPQASPPILLIGFGRFGQIIARILLQQQHAFSVMDSNVPATELLAQYQIPFYQADATEPETLAHAGIAMAQQVIIAIDDIEDSMLIVRYIRLNYPETCLWVRARDRHHVHLLQDLGVEKIWRENYFSALEMSEALLSQLNTAPEESRQQVEYFRAHDEKLLNSQYHLDSDQHASYEHHRSSLAELEHLFAQDQRNKVQKTDTQPQQDTNGAGIDALRDDLS</sequence>
<keyword evidence="9 11" id="KW-0472">Membrane</keyword>
<reference evidence="13 14" key="1">
    <citation type="submission" date="2017-11" db="EMBL/GenBank/DDBJ databases">
        <authorList>
            <person name="Han C.G."/>
        </authorList>
    </citation>
    <scope>NUCLEOTIDE SEQUENCE [LARGE SCALE GENOMIC DNA]</scope>
    <source>
        <strain evidence="13 14">ANC 5347</strain>
    </source>
</reference>
<feature type="transmembrane region" description="Helical" evidence="11">
    <location>
        <begin position="151"/>
        <end position="171"/>
    </location>
</feature>
<comment type="caution">
    <text evidence="13">The sequence shown here is derived from an EMBL/GenBank/DDBJ whole genome shotgun (WGS) entry which is preliminary data.</text>
</comment>
<evidence type="ECO:0000256" key="7">
    <source>
        <dbReference type="ARBA" id="ARBA00022989"/>
    </source>
</evidence>
<dbReference type="Pfam" id="PF00999">
    <property type="entry name" value="Na_H_Exchanger"/>
    <property type="match status" value="1"/>
</dbReference>
<dbReference type="GO" id="GO:0005886">
    <property type="term" value="C:plasma membrane"/>
    <property type="evidence" value="ECO:0007669"/>
    <property type="project" value="TreeGrafter"/>
</dbReference>
<evidence type="ECO:0000256" key="4">
    <source>
        <dbReference type="ARBA" id="ARBA00022538"/>
    </source>
</evidence>
<feature type="compositionally biased region" description="Polar residues" evidence="10">
    <location>
        <begin position="596"/>
        <end position="605"/>
    </location>
</feature>
<dbReference type="Gene3D" id="3.40.50.720">
    <property type="entry name" value="NAD(P)-binding Rossmann-like Domain"/>
    <property type="match status" value="1"/>
</dbReference>
<feature type="domain" description="RCK N-terminal" evidence="12">
    <location>
        <begin position="401"/>
        <end position="517"/>
    </location>
</feature>
<keyword evidence="4" id="KW-0633">Potassium transport</keyword>
<dbReference type="InterPro" id="IPR006153">
    <property type="entry name" value="Cation/H_exchanger_TM"/>
</dbReference>
<dbReference type="InterPro" id="IPR038770">
    <property type="entry name" value="Na+/solute_symporter_sf"/>
</dbReference>
<feature type="transmembrane region" description="Helical" evidence="11">
    <location>
        <begin position="265"/>
        <end position="282"/>
    </location>
</feature>
<feature type="transmembrane region" description="Helical" evidence="11">
    <location>
        <begin position="177"/>
        <end position="198"/>
    </location>
</feature>
<feature type="transmembrane region" description="Helical" evidence="11">
    <location>
        <begin position="84"/>
        <end position="105"/>
    </location>
</feature>
<evidence type="ECO:0000256" key="1">
    <source>
        <dbReference type="ARBA" id="ARBA00004127"/>
    </source>
</evidence>
<comment type="subcellular location">
    <subcellularLocation>
        <location evidence="1">Endomembrane system</location>
        <topology evidence="1">Multi-pass membrane protein</topology>
    </subcellularLocation>
</comment>
<evidence type="ECO:0000256" key="10">
    <source>
        <dbReference type="SAM" id="MobiDB-lite"/>
    </source>
</evidence>
<evidence type="ECO:0000256" key="2">
    <source>
        <dbReference type="ARBA" id="ARBA00022448"/>
    </source>
</evidence>
<keyword evidence="5 11" id="KW-0812">Transmembrane</keyword>
<dbReference type="AlphaFoldDB" id="A0A2H9UJV7"/>
<dbReference type="PANTHER" id="PTHR46157:SF4">
    <property type="entry name" value="K(+) EFFLUX ANTIPORTER 3, CHLOROPLASTIC"/>
    <property type="match status" value="1"/>
</dbReference>
<evidence type="ECO:0000256" key="8">
    <source>
        <dbReference type="ARBA" id="ARBA00023065"/>
    </source>
</evidence>
<dbReference type="GO" id="GO:0015297">
    <property type="term" value="F:antiporter activity"/>
    <property type="evidence" value="ECO:0007669"/>
    <property type="project" value="UniProtKB-KW"/>
</dbReference>
<keyword evidence="8" id="KW-0406">Ion transport</keyword>
<gene>
    <name evidence="13" type="ORF">CU320_11060</name>
</gene>
<name>A0A2H9UJV7_9GAMM</name>
<feature type="transmembrane region" description="Helical" evidence="11">
    <location>
        <begin position="288"/>
        <end position="311"/>
    </location>
</feature>
<dbReference type="InterPro" id="IPR036291">
    <property type="entry name" value="NAD(P)-bd_dom_sf"/>
</dbReference>
<feature type="transmembrane region" description="Helical" evidence="11">
    <location>
        <begin position="6"/>
        <end position="22"/>
    </location>
</feature>
<feature type="transmembrane region" description="Helical" evidence="11">
    <location>
        <begin position="356"/>
        <end position="374"/>
    </location>
</feature>
<evidence type="ECO:0000313" key="14">
    <source>
        <dbReference type="Proteomes" id="UP000242351"/>
    </source>
</evidence>
<dbReference type="SUPFAM" id="SSF51735">
    <property type="entry name" value="NAD(P)-binding Rossmann-fold domains"/>
    <property type="match status" value="1"/>
</dbReference>
<feature type="transmembrane region" description="Helical" evidence="11">
    <location>
        <begin position="29"/>
        <end position="47"/>
    </location>
</feature>
<protein>
    <submittedName>
        <fullName evidence="13">Potassium:proton antiporter</fullName>
    </submittedName>
</protein>
<evidence type="ECO:0000256" key="3">
    <source>
        <dbReference type="ARBA" id="ARBA00022449"/>
    </source>
</evidence>
<dbReference type="GO" id="GO:0006813">
    <property type="term" value="P:potassium ion transport"/>
    <property type="evidence" value="ECO:0007669"/>
    <property type="project" value="UniProtKB-KW"/>
</dbReference>
<dbReference type="InterPro" id="IPR003148">
    <property type="entry name" value="RCK_N"/>
</dbReference>
<dbReference type="PANTHER" id="PTHR46157">
    <property type="entry name" value="K(+) EFFLUX ANTIPORTER 3, CHLOROPLASTIC"/>
    <property type="match status" value="1"/>
</dbReference>
<dbReference type="FunFam" id="3.40.50.720:FF:000036">
    <property type="entry name" value="Glutathione-regulated potassium-efflux system protein KefB"/>
    <property type="match status" value="1"/>
</dbReference>
<feature type="transmembrane region" description="Helical" evidence="11">
    <location>
        <begin position="323"/>
        <end position="344"/>
    </location>
</feature>
<evidence type="ECO:0000256" key="6">
    <source>
        <dbReference type="ARBA" id="ARBA00022958"/>
    </source>
</evidence>
<feature type="transmembrane region" description="Helical" evidence="11">
    <location>
        <begin position="53"/>
        <end position="72"/>
    </location>
</feature>
<dbReference type="Pfam" id="PF02254">
    <property type="entry name" value="TrkA_N"/>
    <property type="match status" value="1"/>
</dbReference>
<feature type="region of interest" description="Disordered" evidence="10">
    <location>
        <begin position="589"/>
        <end position="617"/>
    </location>
</feature>
<organism evidence="13 14">
    <name type="scientific">Acinetobacter pseudolwoffii</name>
    <dbReference type="NCBI Taxonomy" id="2053287"/>
    <lineage>
        <taxon>Bacteria</taxon>
        <taxon>Pseudomonadati</taxon>
        <taxon>Pseudomonadota</taxon>
        <taxon>Gammaproteobacteria</taxon>
        <taxon>Moraxellales</taxon>
        <taxon>Moraxellaceae</taxon>
        <taxon>Acinetobacter</taxon>
    </lineage>
</organism>
<dbReference type="GO" id="GO:1902600">
    <property type="term" value="P:proton transmembrane transport"/>
    <property type="evidence" value="ECO:0007669"/>
    <property type="project" value="InterPro"/>
</dbReference>
<evidence type="ECO:0000256" key="9">
    <source>
        <dbReference type="ARBA" id="ARBA00023136"/>
    </source>
</evidence>
<accession>A0A2H9UJV7</accession>
<dbReference type="GO" id="GO:0012505">
    <property type="term" value="C:endomembrane system"/>
    <property type="evidence" value="ECO:0007669"/>
    <property type="project" value="UniProtKB-SubCell"/>
</dbReference>
<keyword evidence="3" id="KW-0050">Antiport</keyword>
<keyword evidence="7 11" id="KW-1133">Transmembrane helix</keyword>
<evidence type="ECO:0000259" key="12">
    <source>
        <dbReference type="PROSITE" id="PS51201"/>
    </source>
</evidence>